<reference evidence="5" key="1">
    <citation type="submission" date="2014-09" db="EMBL/GenBank/DDBJ databases">
        <authorList>
            <person name="Sharma Rahul"/>
            <person name="Thines Marco"/>
        </authorList>
    </citation>
    <scope>NUCLEOTIDE SEQUENCE [LARGE SCALE GENOMIC DNA]</scope>
</reference>
<organism evidence="4 5">
    <name type="scientific">Plasmopara halstedii</name>
    <name type="common">Downy mildew of sunflower</name>
    <dbReference type="NCBI Taxonomy" id="4781"/>
    <lineage>
        <taxon>Eukaryota</taxon>
        <taxon>Sar</taxon>
        <taxon>Stramenopiles</taxon>
        <taxon>Oomycota</taxon>
        <taxon>Peronosporomycetes</taxon>
        <taxon>Peronosporales</taxon>
        <taxon>Peronosporaceae</taxon>
        <taxon>Plasmopara</taxon>
    </lineage>
</organism>
<keyword evidence="2" id="KW-0812">Transmembrane</keyword>
<evidence type="ECO:0000256" key="3">
    <source>
        <dbReference type="SAM" id="SignalP"/>
    </source>
</evidence>
<accession>A0A0P1ABI3</accession>
<dbReference type="AlphaFoldDB" id="A0A0P1ABI3"/>
<feature type="region of interest" description="Disordered" evidence="1">
    <location>
        <begin position="314"/>
        <end position="337"/>
    </location>
</feature>
<evidence type="ECO:0000256" key="1">
    <source>
        <dbReference type="SAM" id="MobiDB-lite"/>
    </source>
</evidence>
<evidence type="ECO:0000313" key="5">
    <source>
        <dbReference type="Proteomes" id="UP000054928"/>
    </source>
</evidence>
<dbReference type="OMA" id="NTQQMVA"/>
<dbReference type="Proteomes" id="UP000054928">
    <property type="component" value="Unassembled WGS sequence"/>
</dbReference>
<dbReference type="GeneID" id="36400386"/>
<keyword evidence="2" id="KW-1133">Transmembrane helix</keyword>
<dbReference type="RefSeq" id="XP_024573920.1">
    <property type="nucleotide sequence ID" value="XM_024722888.1"/>
</dbReference>
<evidence type="ECO:0000313" key="4">
    <source>
        <dbReference type="EMBL" id="CEG37551.1"/>
    </source>
</evidence>
<keyword evidence="2" id="KW-0472">Membrane</keyword>
<protein>
    <submittedName>
        <fullName evidence="4">Uncharacterized protein</fullName>
    </submittedName>
</protein>
<feature type="chain" id="PRO_5006058529" evidence="3">
    <location>
        <begin position="21"/>
        <end position="416"/>
    </location>
</feature>
<evidence type="ECO:0000256" key="2">
    <source>
        <dbReference type="SAM" id="Phobius"/>
    </source>
</evidence>
<dbReference type="OrthoDB" id="161498at2759"/>
<sequence>MWASVRALYMLLLLMNQTRHTIIFATSSAKGAKSVVFSLSGRFNPVTGSVLFPSSALSTTQLSASKTSMEIREEDFSFQDGAKERPSVQVVTKDVKTADIFSVMQVIGSEEEIATEHGTSWWKDAVTENFNRLDVIVLALIAIFILRVVVFVLQITWKLMILPFQWYNTQKGEEGNEMDTSHEAIAIQLRRQLKVVRFCHLQFLLVIEKLKREMKDEASDNTQQMVAELILPHYTKGTKATLTDILATVQSIQTKDRTFGALEIENLLIDINQDATDEEDVEFGLPQAWKQLYETYASFVRIQATILRRQNSKKGWQLQQHHEKTSGWRKHRPSSNDDLTDEVLQELHQLTKELPQGFTADMFTSLGNAMHKKEVASEPEISPASSQVINADRSRISIVASIPKAAQYSATAQKAA</sequence>
<proteinExistence type="predicted"/>
<feature type="signal peptide" evidence="3">
    <location>
        <begin position="1"/>
        <end position="20"/>
    </location>
</feature>
<keyword evidence="5" id="KW-1185">Reference proteome</keyword>
<feature type="transmembrane region" description="Helical" evidence="2">
    <location>
        <begin position="135"/>
        <end position="157"/>
    </location>
</feature>
<dbReference type="EMBL" id="CCYD01000288">
    <property type="protein sequence ID" value="CEG37551.1"/>
    <property type="molecule type" value="Genomic_DNA"/>
</dbReference>
<name>A0A0P1ABI3_PLAHL</name>
<keyword evidence="3" id="KW-0732">Signal</keyword>